<dbReference type="EMBL" id="KV918948">
    <property type="protein sequence ID" value="OSX74418.1"/>
    <property type="molecule type" value="Genomic_DNA"/>
</dbReference>
<feature type="transmembrane region" description="Helical" evidence="1">
    <location>
        <begin position="630"/>
        <end position="653"/>
    </location>
</feature>
<feature type="chain" id="PRO_5013049874" evidence="2">
    <location>
        <begin position="23"/>
        <end position="721"/>
    </location>
</feature>
<evidence type="ECO:0000313" key="3">
    <source>
        <dbReference type="EMBL" id="OSX74418.1"/>
    </source>
</evidence>
<organism evidence="3 4">
    <name type="scientific">Porphyra umbilicalis</name>
    <name type="common">Purple laver</name>
    <name type="synonym">Red alga</name>
    <dbReference type="NCBI Taxonomy" id="2786"/>
    <lineage>
        <taxon>Eukaryota</taxon>
        <taxon>Rhodophyta</taxon>
        <taxon>Bangiophyceae</taxon>
        <taxon>Bangiales</taxon>
        <taxon>Bangiaceae</taxon>
        <taxon>Porphyra</taxon>
    </lineage>
</organism>
<evidence type="ECO:0000313" key="4">
    <source>
        <dbReference type="Proteomes" id="UP000218209"/>
    </source>
</evidence>
<keyword evidence="1" id="KW-0472">Membrane</keyword>
<reference evidence="3 4" key="1">
    <citation type="submission" date="2017-03" db="EMBL/GenBank/DDBJ databases">
        <title>WGS assembly of Porphyra umbilicalis.</title>
        <authorList>
            <person name="Brawley S.H."/>
            <person name="Blouin N.A."/>
            <person name="Ficko-Blean E."/>
            <person name="Wheeler G.L."/>
            <person name="Lohr M."/>
            <person name="Goodson H.V."/>
            <person name="Jenkins J.W."/>
            <person name="Blaby-Haas C.E."/>
            <person name="Helliwell K.E."/>
            <person name="Chan C."/>
            <person name="Marriage T."/>
            <person name="Bhattacharya D."/>
            <person name="Klein A.S."/>
            <person name="Badis Y."/>
            <person name="Brodie J."/>
            <person name="Cao Y."/>
            <person name="Collen J."/>
            <person name="Dittami S.M."/>
            <person name="Gachon C.M."/>
            <person name="Green B.R."/>
            <person name="Karpowicz S."/>
            <person name="Kim J.W."/>
            <person name="Kudahl U."/>
            <person name="Lin S."/>
            <person name="Michel G."/>
            <person name="Mittag M."/>
            <person name="Olson B.J."/>
            <person name="Pangilinan J."/>
            <person name="Peng Y."/>
            <person name="Qiu H."/>
            <person name="Shu S."/>
            <person name="Singer J.T."/>
            <person name="Smith A.G."/>
            <person name="Sprecher B.N."/>
            <person name="Wagner V."/>
            <person name="Wang W."/>
            <person name="Wang Z.-Y."/>
            <person name="Yan J."/>
            <person name="Yarish C."/>
            <person name="Zoeuner-Riek S."/>
            <person name="Zhuang Y."/>
            <person name="Zou Y."/>
            <person name="Lindquist E.A."/>
            <person name="Grimwood J."/>
            <person name="Barry K."/>
            <person name="Rokhsar D.S."/>
            <person name="Schmutz J."/>
            <person name="Stiller J.W."/>
            <person name="Grossman A.R."/>
            <person name="Prochnik S.E."/>
        </authorList>
    </citation>
    <scope>NUCLEOTIDE SEQUENCE [LARGE SCALE GENOMIC DNA]</scope>
    <source>
        <strain evidence="3">4086291</strain>
    </source>
</reference>
<name>A0A1X6P0M6_PORUM</name>
<evidence type="ECO:0000256" key="2">
    <source>
        <dbReference type="SAM" id="SignalP"/>
    </source>
</evidence>
<accession>A0A1X6P0M6</accession>
<protein>
    <submittedName>
        <fullName evidence="3">Uncharacterized protein</fullName>
    </submittedName>
</protein>
<keyword evidence="1" id="KW-0812">Transmembrane</keyword>
<keyword evidence="4" id="KW-1185">Reference proteome</keyword>
<feature type="signal peptide" evidence="2">
    <location>
        <begin position="1"/>
        <end position="22"/>
    </location>
</feature>
<gene>
    <name evidence="3" type="ORF">BU14_0290s0026</name>
</gene>
<sequence length="721" mass="75098">MARSHMVLWLGLLAAAWATADAAGNIKPYPRGAFPSVGRFADVCSLQCRMSPLGNGDRGITVNGTLYPWGNRTCGVRLDADKATNLGPADPGGLDGVLLQEQALTRRVVALARSLGAARARQIATDIEFTPVTAVRRGLCGADQEALIHEPAIVDKLGLQRNSISGQVMRRVGVYDVLAVVHVSVGVCGTQKCHDVTAVDTTGSQTCGITCSGGNASCSCQGKTIVTTIGVDGVERSVSMLQRRYLSLGRGLLADTSWLGAAASVWGLTAGLGFSAAWSGTNGEPPPSLPQRALRLHWASLRGVPATNDSIFNNSFADSRPRLTNTTTAWPQLLAAVFCASPATSFVTRASVCDGIPPTRYETEPRVVGGTVVQRRQPIADSLHAQWDVVTNPEAASEVPSVNNALVLNATMATFKESPYPPASSAIENPALTAYGGREINSASATERAVASSTRRRLVYLPVRSGSTGTSDEGTSGLLPPALEKALQADTARLSVAYDRSAFAVDAPSAPAAVQDVVLAGLVVLPEAVALVAAPLTVRSAWRVQELIALGLLFATGVVSLSAIASLAVAERSGAAWRAATVRTCVGARFGVGIDDAKAADLCPQLAGTELALSEAYILIARTGYHPGRLLGLAIAFSAVYVVCAAAAAVTVIRAKRAPGLQAAIPEAASARNGTASEAVALAAATRGRRWRRWVPRGWRRRSRPATYAGGEFELPDGGAD</sequence>
<evidence type="ECO:0000256" key="1">
    <source>
        <dbReference type="SAM" id="Phobius"/>
    </source>
</evidence>
<keyword evidence="1" id="KW-1133">Transmembrane helix</keyword>
<dbReference type="Proteomes" id="UP000218209">
    <property type="component" value="Unassembled WGS sequence"/>
</dbReference>
<dbReference type="AlphaFoldDB" id="A0A1X6P0M6"/>
<feature type="transmembrane region" description="Helical" evidence="1">
    <location>
        <begin position="517"/>
        <end position="536"/>
    </location>
</feature>
<proteinExistence type="predicted"/>
<feature type="transmembrane region" description="Helical" evidence="1">
    <location>
        <begin position="548"/>
        <end position="570"/>
    </location>
</feature>
<keyword evidence="2" id="KW-0732">Signal</keyword>